<dbReference type="EMBL" id="JAUIQD010000007">
    <property type="protein sequence ID" value="KAK3343939.1"/>
    <property type="molecule type" value="Genomic_DNA"/>
</dbReference>
<feature type="region of interest" description="Disordered" evidence="1">
    <location>
        <begin position="159"/>
        <end position="179"/>
    </location>
</feature>
<feature type="region of interest" description="Disordered" evidence="1">
    <location>
        <begin position="286"/>
        <end position="421"/>
    </location>
</feature>
<sequence length="421" mass="44772">MTLLGPLTTTFKAPSSCTTNTPQIYQIITGKKSEYIQGPLFTVGSNCYPNKYDASPSNYYSPGFCPFGYTAACTSLHLVTETALICCPTALSYTCLASGAQASYGCTTSLQNAVAVVGVTIVEDGTAAGATTVTKSDGGFAAHSIQVRFGASDSLPAFTGNSNPSQTASPTTAINSNSASTSVSLPTQLIPTETETVNPKSGISTGTAVGIGVGSALAAVIISGTVGLFFFLRWRRKRHARPPVPPKEPGIDPSIFGGRASTYAGTLRTMRTTTVTIPPAYELSDEVSMKAMPTSKSQRSEHWKRERQVREEREQETGERDAELESITVQKRGRERASQWVVADAEELDAGDDGKMRAELDAGAVPMPPMPPLENPEPSLRSPSTRRNSLRTRGSIAESQVSSAWTVRKTDGKGVMPTPWI</sequence>
<feature type="compositionally biased region" description="Low complexity" evidence="1">
    <location>
        <begin position="167"/>
        <end position="179"/>
    </location>
</feature>
<protein>
    <submittedName>
        <fullName evidence="3">Uncharacterized protein</fullName>
    </submittedName>
</protein>
<keyword evidence="2" id="KW-0472">Membrane</keyword>
<accession>A0AAJ0H8V0</accession>
<feature type="compositionally biased region" description="Basic and acidic residues" evidence="1">
    <location>
        <begin position="298"/>
        <end position="323"/>
    </location>
</feature>
<evidence type="ECO:0000313" key="4">
    <source>
        <dbReference type="Proteomes" id="UP001275084"/>
    </source>
</evidence>
<feature type="compositionally biased region" description="Pro residues" evidence="1">
    <location>
        <begin position="366"/>
        <end position="375"/>
    </location>
</feature>
<evidence type="ECO:0000256" key="1">
    <source>
        <dbReference type="SAM" id="MobiDB-lite"/>
    </source>
</evidence>
<keyword evidence="4" id="KW-1185">Reference proteome</keyword>
<evidence type="ECO:0000256" key="2">
    <source>
        <dbReference type="SAM" id="Phobius"/>
    </source>
</evidence>
<keyword evidence="2" id="KW-0812">Transmembrane</keyword>
<evidence type="ECO:0000313" key="3">
    <source>
        <dbReference type="EMBL" id="KAK3343939.1"/>
    </source>
</evidence>
<reference evidence="3" key="1">
    <citation type="journal article" date="2023" name="Mol. Phylogenet. Evol.">
        <title>Genome-scale phylogeny and comparative genomics of the fungal order Sordariales.</title>
        <authorList>
            <person name="Hensen N."/>
            <person name="Bonometti L."/>
            <person name="Westerberg I."/>
            <person name="Brannstrom I.O."/>
            <person name="Guillou S."/>
            <person name="Cros-Aarteil S."/>
            <person name="Calhoun S."/>
            <person name="Haridas S."/>
            <person name="Kuo A."/>
            <person name="Mondo S."/>
            <person name="Pangilinan J."/>
            <person name="Riley R."/>
            <person name="LaButti K."/>
            <person name="Andreopoulos B."/>
            <person name="Lipzen A."/>
            <person name="Chen C."/>
            <person name="Yan M."/>
            <person name="Daum C."/>
            <person name="Ng V."/>
            <person name="Clum A."/>
            <person name="Steindorff A."/>
            <person name="Ohm R.A."/>
            <person name="Martin F."/>
            <person name="Silar P."/>
            <person name="Natvig D.O."/>
            <person name="Lalanne C."/>
            <person name="Gautier V."/>
            <person name="Ament-Velasquez S.L."/>
            <person name="Kruys A."/>
            <person name="Hutchinson M.I."/>
            <person name="Powell A.J."/>
            <person name="Barry K."/>
            <person name="Miller A.N."/>
            <person name="Grigoriev I.V."/>
            <person name="Debuchy R."/>
            <person name="Gladieux P."/>
            <person name="Hiltunen Thoren M."/>
            <person name="Johannesson H."/>
        </authorList>
    </citation>
    <scope>NUCLEOTIDE SEQUENCE</scope>
    <source>
        <strain evidence="3">CBS 955.72</strain>
    </source>
</reference>
<gene>
    <name evidence="3" type="ORF">B0T25DRAFT_312427</name>
</gene>
<feature type="transmembrane region" description="Helical" evidence="2">
    <location>
        <begin position="208"/>
        <end position="232"/>
    </location>
</feature>
<keyword evidence="2" id="KW-1133">Transmembrane helix</keyword>
<dbReference type="CDD" id="cd12087">
    <property type="entry name" value="TM_EGFR-like"/>
    <property type="match status" value="1"/>
</dbReference>
<dbReference type="AlphaFoldDB" id="A0AAJ0H8V0"/>
<reference evidence="3" key="2">
    <citation type="submission" date="2023-06" db="EMBL/GenBank/DDBJ databases">
        <authorList>
            <consortium name="Lawrence Berkeley National Laboratory"/>
            <person name="Haridas S."/>
            <person name="Hensen N."/>
            <person name="Bonometti L."/>
            <person name="Westerberg I."/>
            <person name="Brannstrom I.O."/>
            <person name="Guillou S."/>
            <person name="Cros-Aarteil S."/>
            <person name="Calhoun S."/>
            <person name="Kuo A."/>
            <person name="Mondo S."/>
            <person name="Pangilinan J."/>
            <person name="Riley R."/>
            <person name="Labutti K."/>
            <person name="Andreopoulos B."/>
            <person name="Lipzen A."/>
            <person name="Chen C."/>
            <person name="Yanf M."/>
            <person name="Daum C."/>
            <person name="Ng V."/>
            <person name="Clum A."/>
            <person name="Steindorff A."/>
            <person name="Ohm R."/>
            <person name="Martin F."/>
            <person name="Silar P."/>
            <person name="Natvig D."/>
            <person name="Lalanne C."/>
            <person name="Gautier V."/>
            <person name="Ament-Velasquez S.L."/>
            <person name="Kruys A."/>
            <person name="Hutchinson M.I."/>
            <person name="Powell A.J."/>
            <person name="Barry K."/>
            <person name="Miller A.N."/>
            <person name="Grigoriev I.V."/>
            <person name="Debuchy R."/>
            <person name="Gladieux P."/>
            <person name="Thoren M.H."/>
            <person name="Johannesson H."/>
        </authorList>
    </citation>
    <scope>NUCLEOTIDE SEQUENCE</scope>
    <source>
        <strain evidence="3">CBS 955.72</strain>
    </source>
</reference>
<proteinExistence type="predicted"/>
<dbReference type="Proteomes" id="UP001275084">
    <property type="component" value="Unassembled WGS sequence"/>
</dbReference>
<organism evidence="3 4">
    <name type="scientific">Lasiosphaeria hispida</name>
    <dbReference type="NCBI Taxonomy" id="260671"/>
    <lineage>
        <taxon>Eukaryota</taxon>
        <taxon>Fungi</taxon>
        <taxon>Dikarya</taxon>
        <taxon>Ascomycota</taxon>
        <taxon>Pezizomycotina</taxon>
        <taxon>Sordariomycetes</taxon>
        <taxon>Sordariomycetidae</taxon>
        <taxon>Sordariales</taxon>
        <taxon>Lasiosphaeriaceae</taxon>
        <taxon>Lasiosphaeria</taxon>
    </lineage>
</organism>
<comment type="caution">
    <text evidence="3">The sequence shown here is derived from an EMBL/GenBank/DDBJ whole genome shotgun (WGS) entry which is preliminary data.</text>
</comment>
<name>A0AAJ0H8V0_9PEZI</name>